<dbReference type="GO" id="GO:0009240">
    <property type="term" value="P:isopentenyl diphosphate biosynthetic process"/>
    <property type="evidence" value="ECO:0007669"/>
    <property type="project" value="TreeGrafter"/>
</dbReference>
<name>A0A834RD12_SARSC</name>
<gene>
    <name evidence="16" type="primary">SSS_781g</name>
    <name evidence="16" type="ORF">SSS_781</name>
</gene>
<evidence type="ECO:0000256" key="7">
    <source>
        <dbReference type="ARBA" id="ARBA00022516"/>
    </source>
</evidence>
<dbReference type="GO" id="GO:0004452">
    <property type="term" value="F:isopentenyl-diphosphate delta-isomerase activity"/>
    <property type="evidence" value="ECO:0007669"/>
    <property type="project" value="UniProtKB-EC"/>
</dbReference>
<keyword evidence="13" id="KW-0414">Isoprene biosynthesis</keyword>
<keyword evidence="12" id="KW-0443">Lipid metabolism</keyword>
<evidence type="ECO:0000256" key="4">
    <source>
        <dbReference type="ARBA" id="ARBA00004826"/>
    </source>
</evidence>
<dbReference type="InterPro" id="IPR015797">
    <property type="entry name" value="NUDIX_hydrolase-like_dom_sf"/>
</dbReference>
<protein>
    <recommendedName>
        <fullName evidence="6">isopentenyl-diphosphate Delta-isomerase</fullName>
        <ecNumber evidence="6">5.3.3.2</ecNumber>
    </recommendedName>
</protein>
<evidence type="ECO:0000256" key="5">
    <source>
        <dbReference type="ARBA" id="ARBA00007579"/>
    </source>
</evidence>
<evidence type="ECO:0000256" key="3">
    <source>
        <dbReference type="ARBA" id="ARBA00003951"/>
    </source>
</evidence>
<sequence>MKVSTIFNQFFKCNQCKLTLTSPRIRNNQRHSVSRKIMTEKIDWSRLDPFQIGLLQEQCILVDENDKIVGFDSKKHCHLMENIEKGLLHRAFSVMIFNSRNEFLLTQRSKQKITFPNYFTNTCCSHPLYNAMEIEEKDAIGVRRAAQRRLNLELGIDPLEIPLSEIKFMTKFLYKAESSDSFWGEHEIDYALIIHKDIHIDPDPKEIQSWLYIDRQTIVPYLEEQKRKGNPTTPWFQIILNNFLFKWWDNLEDLDAFIEPNKIHRL</sequence>
<dbReference type="UniPathway" id="UPA00059">
    <property type="reaction ID" value="UER00104"/>
</dbReference>
<evidence type="ECO:0000256" key="11">
    <source>
        <dbReference type="ARBA" id="ARBA00022955"/>
    </source>
</evidence>
<evidence type="ECO:0000256" key="9">
    <source>
        <dbReference type="ARBA" id="ARBA00022778"/>
    </source>
</evidence>
<keyword evidence="9" id="KW-0753">Steroid metabolism</keyword>
<comment type="function">
    <text evidence="3">Catalyzes the 1,3-allylic rearrangement of the homoallylic substrate isopentenyl (IPP) to its highly electrophilic allylic isomer, dimethylallyl diphosphate (DMAPP).</text>
</comment>
<evidence type="ECO:0000256" key="8">
    <source>
        <dbReference type="ARBA" id="ARBA00022723"/>
    </source>
</evidence>
<evidence type="ECO:0000256" key="1">
    <source>
        <dbReference type="ARBA" id="ARBA00000374"/>
    </source>
</evidence>
<dbReference type="PANTHER" id="PTHR10885">
    <property type="entry name" value="ISOPENTENYL-DIPHOSPHATE DELTA-ISOMERASE"/>
    <property type="match status" value="1"/>
</dbReference>
<feature type="domain" description="Nudix hydrolase" evidence="15">
    <location>
        <begin position="87"/>
        <end position="237"/>
    </location>
</feature>
<keyword evidence="11" id="KW-0752">Steroid biosynthesis</keyword>
<evidence type="ECO:0000313" key="16">
    <source>
        <dbReference type="EMBL" id="KAF7493462.1"/>
    </source>
</evidence>
<evidence type="ECO:0000256" key="2">
    <source>
        <dbReference type="ARBA" id="ARBA00001946"/>
    </source>
</evidence>
<dbReference type="Pfam" id="PF00293">
    <property type="entry name" value="NUDIX"/>
    <property type="match status" value="1"/>
</dbReference>
<dbReference type="SUPFAM" id="SSF55811">
    <property type="entry name" value="Nudix"/>
    <property type="match status" value="1"/>
</dbReference>
<dbReference type="InterPro" id="IPR000086">
    <property type="entry name" value="NUDIX_hydrolase_dom"/>
</dbReference>
<dbReference type="GO" id="GO:0050992">
    <property type="term" value="P:dimethylallyl diphosphate biosynthetic process"/>
    <property type="evidence" value="ECO:0007669"/>
    <property type="project" value="UniProtKB-UniPathway"/>
</dbReference>
<keyword evidence="10" id="KW-0460">Magnesium</keyword>
<dbReference type="OrthoDB" id="510307at2759"/>
<keyword evidence="8" id="KW-0479">Metal-binding</keyword>
<comment type="similarity">
    <text evidence="5">Belongs to the IPP isomerase type 1 family.</text>
</comment>
<dbReference type="CDD" id="cd02885">
    <property type="entry name" value="NUDIX_IPP_Isomerase"/>
    <property type="match status" value="1"/>
</dbReference>
<dbReference type="PROSITE" id="PS51462">
    <property type="entry name" value="NUDIX"/>
    <property type="match status" value="1"/>
</dbReference>
<dbReference type="NCBIfam" id="TIGR02150">
    <property type="entry name" value="IPP_isom_1"/>
    <property type="match status" value="1"/>
</dbReference>
<comment type="pathway">
    <text evidence="4">Isoprenoid biosynthesis; dimethylallyl diphosphate biosynthesis; dimethylallyl diphosphate from isopentenyl diphosphate: step 1/1.</text>
</comment>
<evidence type="ECO:0000313" key="17">
    <source>
        <dbReference type="EnsemblMetazoa" id="KAF7493462.1"/>
    </source>
</evidence>
<keyword evidence="9" id="KW-0153">Cholesterol metabolism</keyword>
<evidence type="ECO:0000256" key="6">
    <source>
        <dbReference type="ARBA" id="ARBA00012057"/>
    </source>
</evidence>
<dbReference type="FunFam" id="3.90.79.10:FF:000012">
    <property type="entry name" value="Isopentenyl-diphosphate Delta-isomerase 1"/>
    <property type="match status" value="1"/>
</dbReference>
<dbReference type="GO" id="GO:0006695">
    <property type="term" value="P:cholesterol biosynthetic process"/>
    <property type="evidence" value="ECO:0007669"/>
    <property type="project" value="UniProtKB-KW"/>
</dbReference>
<dbReference type="AlphaFoldDB" id="A0A834RD12"/>
<evidence type="ECO:0000256" key="10">
    <source>
        <dbReference type="ARBA" id="ARBA00022842"/>
    </source>
</evidence>
<keyword evidence="9" id="KW-1207">Sterol metabolism</keyword>
<evidence type="ECO:0000256" key="12">
    <source>
        <dbReference type="ARBA" id="ARBA00023098"/>
    </source>
</evidence>
<dbReference type="PANTHER" id="PTHR10885:SF0">
    <property type="entry name" value="ISOPENTENYL-DIPHOSPHATE DELTA-ISOMERASE"/>
    <property type="match status" value="1"/>
</dbReference>
<keyword evidence="9" id="KW-0756">Sterol biosynthesis</keyword>
<reference evidence="16" key="2">
    <citation type="submission" date="2020-01" db="EMBL/GenBank/DDBJ databases">
        <authorList>
            <person name="Korhonen P.K.K."/>
            <person name="Guangxu M.G."/>
            <person name="Wang T.W."/>
            <person name="Stroehlein A.J.S."/>
            <person name="Young N.D."/>
            <person name="Ang C.-S.A."/>
            <person name="Fernando D.W.F."/>
            <person name="Lu H.L."/>
            <person name="Taylor S.T."/>
            <person name="Ehtesham M.E.M."/>
            <person name="Najaraj S.H.N."/>
            <person name="Harsha G.H.G."/>
            <person name="Madugundu A.M."/>
            <person name="Renuse S.R."/>
            <person name="Holt D.H."/>
            <person name="Pandey A.P."/>
            <person name="Papenfuss A.P."/>
            <person name="Gasser R.B.G."/>
            <person name="Fischer K.F."/>
        </authorList>
    </citation>
    <scope>NUCLEOTIDE SEQUENCE</scope>
    <source>
        <strain evidence="16">SSS_KF_BRIS2020</strain>
    </source>
</reference>
<dbReference type="GO" id="GO:0046872">
    <property type="term" value="F:metal ion binding"/>
    <property type="evidence" value="ECO:0007669"/>
    <property type="project" value="UniProtKB-KW"/>
</dbReference>
<keyword evidence="18" id="KW-1185">Reference proteome</keyword>
<evidence type="ECO:0000259" key="15">
    <source>
        <dbReference type="PROSITE" id="PS51462"/>
    </source>
</evidence>
<dbReference type="EMBL" id="WVUK01000056">
    <property type="protein sequence ID" value="KAF7493462.1"/>
    <property type="molecule type" value="Genomic_DNA"/>
</dbReference>
<keyword evidence="9" id="KW-0152">Cholesterol biosynthesis</keyword>
<dbReference type="GO" id="GO:0005737">
    <property type="term" value="C:cytoplasm"/>
    <property type="evidence" value="ECO:0007669"/>
    <property type="project" value="TreeGrafter"/>
</dbReference>
<dbReference type="EnsemblMetazoa" id="SSS_781s_mrna">
    <property type="protein sequence ID" value="KAF7493462.1"/>
    <property type="gene ID" value="SSS_781"/>
</dbReference>
<dbReference type="PIRSF" id="PIRSF018427">
    <property type="entry name" value="Isopntndiph_ism"/>
    <property type="match status" value="1"/>
</dbReference>
<comment type="catalytic activity">
    <reaction evidence="1">
        <text>isopentenyl diphosphate = dimethylallyl diphosphate</text>
        <dbReference type="Rhea" id="RHEA:23284"/>
        <dbReference type="ChEBI" id="CHEBI:57623"/>
        <dbReference type="ChEBI" id="CHEBI:128769"/>
        <dbReference type="EC" id="5.3.3.2"/>
    </reaction>
</comment>
<accession>A0A834RD12</accession>
<dbReference type="EC" id="5.3.3.2" evidence="6"/>
<proteinExistence type="inferred from homology"/>
<comment type="cofactor">
    <cofactor evidence="2">
        <name>Mg(2+)</name>
        <dbReference type="ChEBI" id="CHEBI:18420"/>
    </cofactor>
</comment>
<organism evidence="16">
    <name type="scientific">Sarcoptes scabiei</name>
    <name type="common">Itch mite</name>
    <name type="synonym">Acarus scabiei</name>
    <dbReference type="NCBI Taxonomy" id="52283"/>
    <lineage>
        <taxon>Eukaryota</taxon>
        <taxon>Metazoa</taxon>
        <taxon>Ecdysozoa</taxon>
        <taxon>Arthropoda</taxon>
        <taxon>Chelicerata</taxon>
        <taxon>Arachnida</taxon>
        <taxon>Acari</taxon>
        <taxon>Acariformes</taxon>
        <taxon>Sarcoptiformes</taxon>
        <taxon>Astigmata</taxon>
        <taxon>Psoroptidia</taxon>
        <taxon>Sarcoptoidea</taxon>
        <taxon>Sarcoptidae</taxon>
        <taxon>Sarcoptinae</taxon>
        <taxon>Sarcoptes</taxon>
    </lineage>
</organism>
<reference evidence="17" key="3">
    <citation type="submission" date="2022-06" db="UniProtKB">
        <authorList>
            <consortium name="EnsemblMetazoa"/>
        </authorList>
    </citation>
    <scope>IDENTIFICATION</scope>
</reference>
<dbReference type="Gene3D" id="3.90.79.10">
    <property type="entry name" value="Nucleoside Triphosphate Pyrophosphohydrolase"/>
    <property type="match status" value="1"/>
</dbReference>
<reference evidence="18" key="1">
    <citation type="journal article" date="2020" name="PLoS Negl. Trop. Dis.">
        <title>High-quality nuclear genome for Sarcoptes scabiei-A critical resource for a neglected parasite.</title>
        <authorList>
            <person name="Korhonen P.K."/>
            <person name="Gasser R.B."/>
            <person name="Ma G."/>
            <person name="Wang T."/>
            <person name="Stroehlein A.J."/>
            <person name="Young N.D."/>
            <person name="Ang C.S."/>
            <person name="Fernando D.D."/>
            <person name="Lu H.C."/>
            <person name="Taylor S."/>
            <person name="Reynolds S.L."/>
            <person name="Mofiz E."/>
            <person name="Najaraj S.H."/>
            <person name="Gowda H."/>
            <person name="Madugundu A."/>
            <person name="Renuse S."/>
            <person name="Holt D."/>
            <person name="Pandey A."/>
            <person name="Papenfuss A.T."/>
            <person name="Fischer K."/>
        </authorList>
    </citation>
    <scope>NUCLEOTIDE SEQUENCE [LARGE SCALE GENOMIC DNA]</scope>
</reference>
<keyword evidence="7" id="KW-0444">Lipid biosynthesis</keyword>
<dbReference type="Proteomes" id="UP000070412">
    <property type="component" value="Unassembled WGS sequence"/>
</dbReference>
<keyword evidence="14 16" id="KW-0413">Isomerase</keyword>
<dbReference type="InterPro" id="IPR011876">
    <property type="entry name" value="IsopentenylPP_isomerase_typ1"/>
</dbReference>
<evidence type="ECO:0000313" key="18">
    <source>
        <dbReference type="Proteomes" id="UP000070412"/>
    </source>
</evidence>
<evidence type="ECO:0000256" key="14">
    <source>
        <dbReference type="ARBA" id="ARBA00023235"/>
    </source>
</evidence>
<evidence type="ECO:0000256" key="13">
    <source>
        <dbReference type="ARBA" id="ARBA00023229"/>
    </source>
</evidence>